<protein>
    <recommendedName>
        <fullName evidence="1">2EXR domain-containing protein</fullName>
    </recommendedName>
</protein>
<comment type="caution">
    <text evidence="2">The sequence shown here is derived from an EMBL/GenBank/DDBJ whole genome shotgun (WGS) entry which is preliminary data.</text>
</comment>
<reference evidence="2" key="1">
    <citation type="submission" date="2020-03" db="EMBL/GenBank/DDBJ databases">
        <authorList>
            <person name="He L."/>
        </authorList>
    </citation>
    <scope>NUCLEOTIDE SEQUENCE</scope>
    <source>
        <strain evidence="2">CkLH20</strain>
    </source>
</reference>
<dbReference type="PANTHER" id="PTHR35910">
    <property type="entry name" value="2EXR DOMAIN-CONTAINING PROTEIN"/>
    <property type="match status" value="1"/>
</dbReference>
<evidence type="ECO:0000259" key="1">
    <source>
        <dbReference type="Pfam" id="PF20150"/>
    </source>
</evidence>
<dbReference type="Proteomes" id="UP000781932">
    <property type="component" value="Unassembled WGS sequence"/>
</dbReference>
<dbReference type="Pfam" id="PF20150">
    <property type="entry name" value="2EXR"/>
    <property type="match status" value="1"/>
</dbReference>
<sequence length="325" mass="36624">MTRQFHPFPRLPTEIRLQIWELVLRSESDVPGAHFVSVQHNVSCNEKRFPDGTVTRGRFHPLAVVPTTSSEVARSLNLQHDPSSWRTDAGLWAANRESRAVIQTQSARRLAAQRTKPHAMAPLIRTDRDGRNIEVSVHFPVRDLFCFQVPALSKIDAVRTMTYLCHRGWYDAADSPGSEVRHQMAFEIDGDWPWTRGSRADEPGAATSFVRDLCLALRAALIHFLQGGPNIDVYLIDCKARLRPGAEVQGVFCASGVRLLKVDRDQVVYEENDARNWLFLEKIEASIESLRKSDVPTLYPELLTNGNDADAAPVLPIKLLIPERM</sequence>
<accession>A0A9P6LES1</accession>
<dbReference type="EMBL" id="JAATWM020000051">
    <property type="protein sequence ID" value="KAF9870718.1"/>
    <property type="molecule type" value="Genomic_DNA"/>
</dbReference>
<reference evidence="2" key="2">
    <citation type="submission" date="2020-11" db="EMBL/GenBank/DDBJ databases">
        <title>Whole genome sequencing of Colletotrichum sp.</title>
        <authorList>
            <person name="Li H."/>
        </authorList>
    </citation>
    <scope>NUCLEOTIDE SEQUENCE</scope>
    <source>
        <strain evidence="2">CkLH20</strain>
    </source>
</reference>
<dbReference type="InterPro" id="IPR045518">
    <property type="entry name" value="2EXR"/>
</dbReference>
<proteinExistence type="predicted"/>
<dbReference type="PANTHER" id="PTHR35910:SF1">
    <property type="entry name" value="2EXR DOMAIN-CONTAINING PROTEIN"/>
    <property type="match status" value="1"/>
</dbReference>
<organism evidence="2 3">
    <name type="scientific">Colletotrichum karsti</name>
    <dbReference type="NCBI Taxonomy" id="1095194"/>
    <lineage>
        <taxon>Eukaryota</taxon>
        <taxon>Fungi</taxon>
        <taxon>Dikarya</taxon>
        <taxon>Ascomycota</taxon>
        <taxon>Pezizomycotina</taxon>
        <taxon>Sordariomycetes</taxon>
        <taxon>Hypocreomycetidae</taxon>
        <taxon>Glomerellales</taxon>
        <taxon>Glomerellaceae</taxon>
        <taxon>Colletotrichum</taxon>
        <taxon>Colletotrichum boninense species complex</taxon>
    </lineage>
</organism>
<feature type="domain" description="2EXR" evidence="1">
    <location>
        <begin position="5"/>
        <end position="110"/>
    </location>
</feature>
<gene>
    <name evidence="2" type="ORF">CkaCkLH20_11820</name>
</gene>
<keyword evidence="3" id="KW-1185">Reference proteome</keyword>
<dbReference type="RefSeq" id="XP_038740179.1">
    <property type="nucleotide sequence ID" value="XM_038894534.1"/>
</dbReference>
<dbReference type="AlphaFoldDB" id="A0A9P6LES1"/>
<dbReference type="OrthoDB" id="3596450at2759"/>
<name>A0A9P6LES1_9PEZI</name>
<dbReference type="GeneID" id="62167608"/>
<evidence type="ECO:0000313" key="2">
    <source>
        <dbReference type="EMBL" id="KAF9870718.1"/>
    </source>
</evidence>
<evidence type="ECO:0000313" key="3">
    <source>
        <dbReference type="Proteomes" id="UP000781932"/>
    </source>
</evidence>